<dbReference type="AlphaFoldDB" id="A0AAD4GPD3"/>
<gene>
    <name evidence="1" type="ORF">FE257_003855</name>
</gene>
<dbReference type="Proteomes" id="UP001194746">
    <property type="component" value="Unassembled WGS sequence"/>
</dbReference>
<proteinExistence type="predicted"/>
<protein>
    <submittedName>
        <fullName evidence="1">Uncharacterized protein</fullName>
    </submittedName>
</protein>
<evidence type="ECO:0000313" key="2">
    <source>
        <dbReference type="Proteomes" id="UP001194746"/>
    </source>
</evidence>
<keyword evidence="2" id="KW-1185">Reference proteome</keyword>
<dbReference type="EMBL" id="VCAU01000176">
    <property type="protein sequence ID" value="KAF9883228.1"/>
    <property type="molecule type" value="Genomic_DNA"/>
</dbReference>
<reference evidence="1" key="1">
    <citation type="journal article" date="2019" name="Beilstein J. Org. Chem.">
        <title>Nanangenines: drimane sesquiterpenoids as the dominant metabolite cohort of a novel Australian fungus, Aspergillus nanangensis.</title>
        <authorList>
            <person name="Lacey H.J."/>
            <person name="Gilchrist C.L.M."/>
            <person name="Crombie A."/>
            <person name="Kalaitzis J.A."/>
            <person name="Vuong D."/>
            <person name="Rutledge P.J."/>
            <person name="Turner P."/>
            <person name="Pitt J.I."/>
            <person name="Lacey E."/>
            <person name="Chooi Y.H."/>
            <person name="Piggott A.M."/>
        </authorList>
    </citation>
    <scope>NUCLEOTIDE SEQUENCE</scope>
    <source>
        <strain evidence="1">MST-FP2251</strain>
    </source>
</reference>
<evidence type="ECO:0000313" key="1">
    <source>
        <dbReference type="EMBL" id="KAF9883228.1"/>
    </source>
</evidence>
<accession>A0AAD4GPD3</accession>
<sequence length="330" mass="38622">MDSLRIHWRTIHQWTRFGRRGRVSQQERTRREAELQQSFIYVSYQRLFSSGTGSHYIHIRFPNDRHTPPSPPDQAQQAVDTVIQAWEATELAQNTRLIQPESVTDANPWLRVTQWAVYIRDIPTDDLLSSIAPPDTEEHLSGESFRPEPNPDHQLLFNNELAIQLLRETIDQLARKSQRTVQHCGSAIRMEAVRTQIKELPYHPLQAYMDEESIQRHVHSWQQILTFFARTQSPHEWKSAPYDFTPRQRLKWRCLWQAVCADYDPIDEAADPDLQPWLMSWREQACLEFCVELLNQRQRSTEYESALVCAMAVLGRGEDGWRTSAWSSGS</sequence>
<reference evidence="1" key="2">
    <citation type="submission" date="2020-02" db="EMBL/GenBank/DDBJ databases">
        <authorList>
            <person name="Gilchrist C.L.M."/>
            <person name="Chooi Y.-H."/>
        </authorList>
    </citation>
    <scope>NUCLEOTIDE SEQUENCE</scope>
    <source>
        <strain evidence="1">MST-FP2251</strain>
    </source>
</reference>
<comment type="caution">
    <text evidence="1">The sequence shown here is derived from an EMBL/GenBank/DDBJ whole genome shotgun (WGS) entry which is preliminary data.</text>
</comment>
<name>A0AAD4GPD3_ASPNN</name>
<organism evidence="1 2">
    <name type="scientific">Aspergillus nanangensis</name>
    <dbReference type="NCBI Taxonomy" id="2582783"/>
    <lineage>
        <taxon>Eukaryota</taxon>
        <taxon>Fungi</taxon>
        <taxon>Dikarya</taxon>
        <taxon>Ascomycota</taxon>
        <taxon>Pezizomycotina</taxon>
        <taxon>Eurotiomycetes</taxon>
        <taxon>Eurotiomycetidae</taxon>
        <taxon>Eurotiales</taxon>
        <taxon>Aspergillaceae</taxon>
        <taxon>Aspergillus</taxon>
        <taxon>Aspergillus subgen. Circumdati</taxon>
    </lineage>
</organism>